<name>A0A5J4VR04_9EUKA</name>
<dbReference type="EMBL" id="SNRW01005539">
    <property type="protein sequence ID" value="KAA6384870.1"/>
    <property type="molecule type" value="Genomic_DNA"/>
</dbReference>
<dbReference type="GO" id="GO:0004842">
    <property type="term" value="F:ubiquitin-protein transferase activity"/>
    <property type="evidence" value="ECO:0007669"/>
    <property type="project" value="InterPro"/>
</dbReference>
<dbReference type="InterPro" id="IPR013083">
    <property type="entry name" value="Znf_RING/FYVE/PHD"/>
</dbReference>
<gene>
    <name evidence="3" type="ORF">EZS28_019602</name>
</gene>
<feature type="compositionally biased region" description="Polar residues" evidence="1">
    <location>
        <begin position="1"/>
        <end position="10"/>
    </location>
</feature>
<dbReference type="Pfam" id="PF04564">
    <property type="entry name" value="U-box"/>
    <property type="match status" value="1"/>
</dbReference>
<dbReference type="AlphaFoldDB" id="A0A5J4VR04"/>
<reference evidence="3 4" key="1">
    <citation type="submission" date="2019-03" db="EMBL/GenBank/DDBJ databases">
        <title>Single cell metagenomics reveals metabolic interactions within the superorganism composed of flagellate Streblomastix strix and complex community of Bacteroidetes bacteria on its surface.</title>
        <authorList>
            <person name="Treitli S.C."/>
            <person name="Kolisko M."/>
            <person name="Husnik F."/>
            <person name="Keeling P."/>
            <person name="Hampl V."/>
        </authorList>
    </citation>
    <scope>NUCLEOTIDE SEQUENCE [LARGE SCALE GENOMIC DNA]</scope>
    <source>
        <strain evidence="3">ST1C</strain>
    </source>
</reference>
<evidence type="ECO:0000256" key="1">
    <source>
        <dbReference type="SAM" id="MobiDB-lite"/>
    </source>
</evidence>
<comment type="caution">
    <text evidence="3">The sequence shown here is derived from an EMBL/GenBank/DDBJ whole genome shotgun (WGS) entry which is preliminary data.</text>
</comment>
<evidence type="ECO:0000313" key="3">
    <source>
        <dbReference type="EMBL" id="KAA6384870.1"/>
    </source>
</evidence>
<dbReference type="InterPro" id="IPR003613">
    <property type="entry name" value="Ubox_domain"/>
</dbReference>
<accession>A0A5J4VR04</accession>
<proteinExistence type="predicted"/>
<feature type="region of interest" description="Disordered" evidence="1">
    <location>
        <begin position="1"/>
        <end position="27"/>
    </location>
</feature>
<dbReference type="Gene3D" id="3.30.40.10">
    <property type="entry name" value="Zinc/RING finger domain, C3HC4 (zinc finger)"/>
    <property type="match status" value="1"/>
</dbReference>
<evidence type="ECO:0000313" key="4">
    <source>
        <dbReference type="Proteomes" id="UP000324800"/>
    </source>
</evidence>
<feature type="domain" description="U-box" evidence="2">
    <location>
        <begin position="172"/>
        <end position="236"/>
    </location>
</feature>
<dbReference type="SUPFAM" id="SSF57850">
    <property type="entry name" value="RING/U-box"/>
    <property type="match status" value="1"/>
</dbReference>
<protein>
    <recommendedName>
        <fullName evidence="2">U-box domain-containing protein</fullName>
    </recommendedName>
</protein>
<organism evidence="3 4">
    <name type="scientific">Streblomastix strix</name>
    <dbReference type="NCBI Taxonomy" id="222440"/>
    <lineage>
        <taxon>Eukaryota</taxon>
        <taxon>Metamonada</taxon>
        <taxon>Preaxostyla</taxon>
        <taxon>Oxymonadida</taxon>
        <taxon>Streblomastigidae</taxon>
        <taxon>Streblomastix</taxon>
    </lineage>
</organism>
<evidence type="ECO:0000259" key="2">
    <source>
        <dbReference type="Pfam" id="PF04564"/>
    </source>
</evidence>
<sequence length="251" mass="28587">MNTQQSQTQPDDLEKKWKKTGSQFLEQNQNQYKSEANLEPLNQYAGPAFQLSFVPDPDIYRNTNQDLPRCQSPPLILQRNKDGNKSPNAGRQSPVHQIIDSNQAQQIRVYPSFGQLPPVTKSIYDQIGSQSTGNFTPLGSPNVSPVIQVNKQASPEYALPQELNILENRHCLCSLSRRIMIRPVQAPDGKLYDFKTLVEFLFKNNWIGPDGKKMELKDLIERKDIQQKIIDYVKKNTDAISAKEVNAEDFQ</sequence>
<dbReference type="Proteomes" id="UP000324800">
    <property type="component" value="Unassembled WGS sequence"/>
</dbReference>
<dbReference type="GO" id="GO:0016567">
    <property type="term" value="P:protein ubiquitination"/>
    <property type="evidence" value="ECO:0007669"/>
    <property type="project" value="InterPro"/>
</dbReference>
<feature type="region of interest" description="Disordered" evidence="1">
    <location>
        <begin position="62"/>
        <end position="93"/>
    </location>
</feature>